<dbReference type="AlphaFoldDB" id="A0AAJ4MT11"/>
<dbReference type="InterPro" id="IPR016875">
    <property type="entry name" value="UCP028200"/>
</dbReference>
<dbReference type="EMBL" id="CP071520">
    <property type="protein sequence ID" value="QSX96660.1"/>
    <property type="molecule type" value="Genomic_DNA"/>
</dbReference>
<evidence type="ECO:0008006" key="3">
    <source>
        <dbReference type="Google" id="ProtNLM"/>
    </source>
</evidence>
<sequence>MKKFNTQAPFSTPFGRFTYALLAILLVVMAGCSGLRLAYNNGDTVLYWWLNAYVDLDRDQKGWVRDDIDKLFDWHRKTQLKDYVEILRTGQKQLQGNTTQADLMADYSEIKQRTQALLLKAAPELADLARSLKPEQIAQMEKKFKSNNDDYRKKYLSGDQEKRQKLRYKKAMEQFELWFGSFSSEQEAIIRKASDARPLNNEIWLDERMRRQQNVLNLVKKVHQEKLGKEASAALITTLIKDSFERLEHSERKAFFDAYESSTAQMVLTVIKIATPAQKAHAVKRMQGWIDDFNSLATQPK</sequence>
<dbReference type="RefSeq" id="WP_180278492.1">
    <property type="nucleotide sequence ID" value="NZ_CP071520.1"/>
</dbReference>
<accession>A0AAJ4MT11</accession>
<gene>
    <name evidence="1" type="ORF">J3P46_01345</name>
</gene>
<dbReference type="PROSITE" id="PS51257">
    <property type="entry name" value="PROKAR_LIPOPROTEIN"/>
    <property type="match status" value="1"/>
</dbReference>
<evidence type="ECO:0000313" key="2">
    <source>
        <dbReference type="Proteomes" id="UP000662821"/>
    </source>
</evidence>
<organism evidence="1 2">
    <name type="scientific">Janthinobacterium lividum</name>
    <dbReference type="NCBI Taxonomy" id="29581"/>
    <lineage>
        <taxon>Bacteria</taxon>
        <taxon>Pseudomonadati</taxon>
        <taxon>Pseudomonadota</taxon>
        <taxon>Betaproteobacteria</taxon>
        <taxon>Burkholderiales</taxon>
        <taxon>Oxalobacteraceae</taxon>
        <taxon>Janthinobacterium</taxon>
    </lineage>
</organism>
<reference evidence="1 2" key="1">
    <citation type="submission" date="2021-03" db="EMBL/GenBank/DDBJ databases">
        <title>Draft genome sequence of Janthinobacterium sp. strain PLB02 isolated from infected primmorphs (Lubomirskia baicalensis).</title>
        <authorList>
            <person name="Chernogor L.I."/>
            <person name="Belikov S.I."/>
            <person name="Petrushin I.S."/>
        </authorList>
    </citation>
    <scope>NUCLEOTIDE SEQUENCE [LARGE SCALE GENOMIC DNA]</scope>
    <source>
        <strain evidence="1 2">PLB02</strain>
    </source>
</reference>
<dbReference type="Proteomes" id="UP000662821">
    <property type="component" value="Chromosome"/>
</dbReference>
<dbReference type="Pfam" id="PF19795">
    <property type="entry name" value="DUF6279"/>
    <property type="match status" value="1"/>
</dbReference>
<proteinExistence type="predicted"/>
<dbReference type="PIRSF" id="PIRSF028200">
    <property type="entry name" value="UCP028200"/>
    <property type="match status" value="1"/>
</dbReference>
<protein>
    <recommendedName>
        <fullName evidence="3">Lipoprotein</fullName>
    </recommendedName>
</protein>
<evidence type="ECO:0000313" key="1">
    <source>
        <dbReference type="EMBL" id="QSX96660.1"/>
    </source>
</evidence>
<name>A0AAJ4MT11_9BURK</name>